<keyword evidence="4" id="KW-1185">Reference proteome</keyword>
<dbReference type="PANTHER" id="PTHR44103">
    <property type="entry name" value="PROPROTEIN CONVERTASE P"/>
    <property type="match status" value="1"/>
</dbReference>
<sequence>MRRHAAAGLAASVALLSLANCLNLPDIDKNVCGNRVIEDEAGEDCDGNPVPDAGVDGDVDAGEDGAVVSRNRCGAMCRWVCNVSDDPDVRCPDGFGCGIDGICHKRGGLSLPALSIGGGGVRRLLGGDFDGDGRHDAVALGDSSLDILFFETNGLIDRTLTVPNDRRLPAIGDLDADGASDLVLNLGDALGVLTGQGNRTLKPRSYHSGDVDGDTRQVVPLGRIKNETTLLALISEDGQTTLDTIVIGANNTPVSTKVGGVQPEKWAGELTGAVAVSVNTKSGSECPVVAFEVESFASVILLSCGESGKLAEDPKEITIPFPPGNSPWAGAFFADADADGDDDLLVGTVDNGGNRYLRFLQNNGSGTFTEAADPPAVVVESGNCGGRVLADKPLAVGDLDGNGALDVVDERGVLYNPYQVQESYTKSCIDASEVSWSRAVIGDFNGNGLPDILAAREGQTLLDVWSRVEGGELNTFTVPVEEFVGELAVGDFDGDSVDDAVFSYKPPTPPDTMKDKPPPHELLVLFGRPLAVPDAPLSLGEFQDLEHIAAGRVKGENALGAPDLLDDLVVLSTSPMSGRKPLTIIEGNVGRRLLAPLTIKEPPSPLPPTAKMPTQIAVSRFGREACEAPEGPRSSSEPTHATATIVAGTLSEIWLAGCRRDGSSERVLDSLATNGSMLIAPVNVSPVHDALGLFLGGSNGSGSHGLRMVTRDPNTGFEASSPPDVIPEKLILPSPDPFDAPSLVVDVDGDGRRDVVLLSDTQSQNDENRPRSAIVIYWNDGEGDTLDEDRRTLIGFPDALLKEDDDTSVDSNASQEIQGIADFAFLNLDDDAALELAVLTRRGLYLLDMGNDGGRKFPLPSGEPFDAFPGGQALLAIDANSDGIEDLLVAEGPKLLLYLGKEAAR</sequence>
<evidence type="ECO:0000256" key="1">
    <source>
        <dbReference type="ARBA" id="ARBA00022729"/>
    </source>
</evidence>
<name>A0A6N7PYE6_9BACT</name>
<reference evidence="3 4" key="1">
    <citation type="submission" date="2019-10" db="EMBL/GenBank/DDBJ databases">
        <title>A soil myxobacterium in the family Polyangiaceae.</title>
        <authorList>
            <person name="Li Y."/>
            <person name="Wang J."/>
        </authorList>
    </citation>
    <scope>NUCLEOTIDE SEQUENCE [LARGE SCALE GENOMIC DNA]</scope>
    <source>
        <strain evidence="3 4">DSM 14734</strain>
    </source>
</reference>
<feature type="signal peptide" evidence="2">
    <location>
        <begin position="1"/>
        <end position="19"/>
    </location>
</feature>
<feature type="chain" id="PRO_5027034661" description="VCBS repeat-containing protein" evidence="2">
    <location>
        <begin position="20"/>
        <end position="905"/>
    </location>
</feature>
<organism evidence="3 4">
    <name type="scientific">Polyangium spumosum</name>
    <dbReference type="NCBI Taxonomy" id="889282"/>
    <lineage>
        <taxon>Bacteria</taxon>
        <taxon>Pseudomonadati</taxon>
        <taxon>Myxococcota</taxon>
        <taxon>Polyangia</taxon>
        <taxon>Polyangiales</taxon>
        <taxon>Polyangiaceae</taxon>
        <taxon>Polyangium</taxon>
    </lineage>
</organism>
<comment type="caution">
    <text evidence="3">The sequence shown here is derived from an EMBL/GenBank/DDBJ whole genome shotgun (WGS) entry which is preliminary data.</text>
</comment>
<dbReference type="InterPro" id="IPR013517">
    <property type="entry name" value="FG-GAP"/>
</dbReference>
<dbReference type="OrthoDB" id="5520915at2"/>
<dbReference type="InterPro" id="IPR028994">
    <property type="entry name" value="Integrin_alpha_N"/>
</dbReference>
<evidence type="ECO:0008006" key="5">
    <source>
        <dbReference type="Google" id="ProtNLM"/>
    </source>
</evidence>
<dbReference type="Pfam" id="PF13517">
    <property type="entry name" value="FG-GAP_3"/>
    <property type="match status" value="1"/>
</dbReference>
<dbReference type="AlphaFoldDB" id="A0A6N7PYE6"/>
<dbReference type="PANTHER" id="PTHR44103:SF1">
    <property type="entry name" value="PROPROTEIN CONVERTASE P"/>
    <property type="match status" value="1"/>
</dbReference>
<evidence type="ECO:0000256" key="2">
    <source>
        <dbReference type="SAM" id="SignalP"/>
    </source>
</evidence>
<accession>A0A6N7PYE6</accession>
<proteinExistence type="predicted"/>
<keyword evidence="1 2" id="KW-0732">Signal</keyword>
<dbReference type="RefSeq" id="WP_153823391.1">
    <property type="nucleotide sequence ID" value="NZ_WJIE01000012.1"/>
</dbReference>
<protein>
    <recommendedName>
        <fullName evidence="5">VCBS repeat-containing protein</fullName>
    </recommendedName>
</protein>
<dbReference type="SUPFAM" id="SSF69318">
    <property type="entry name" value="Integrin alpha N-terminal domain"/>
    <property type="match status" value="2"/>
</dbReference>
<dbReference type="Proteomes" id="UP000440224">
    <property type="component" value="Unassembled WGS sequence"/>
</dbReference>
<evidence type="ECO:0000313" key="3">
    <source>
        <dbReference type="EMBL" id="MRG96587.1"/>
    </source>
</evidence>
<evidence type="ECO:0000313" key="4">
    <source>
        <dbReference type="Proteomes" id="UP000440224"/>
    </source>
</evidence>
<dbReference type="EMBL" id="WJIE01000012">
    <property type="protein sequence ID" value="MRG96587.1"/>
    <property type="molecule type" value="Genomic_DNA"/>
</dbReference>
<gene>
    <name evidence="3" type="ORF">GF068_32375</name>
</gene>